<dbReference type="AlphaFoldDB" id="A0A9Q0AL16"/>
<proteinExistence type="predicted"/>
<dbReference type="EMBL" id="JAFIMR010000030">
    <property type="protein sequence ID" value="KAI1861097.1"/>
    <property type="molecule type" value="Genomic_DNA"/>
</dbReference>
<evidence type="ECO:0008006" key="4">
    <source>
        <dbReference type="Google" id="ProtNLM"/>
    </source>
</evidence>
<organism evidence="2 3">
    <name type="scientific">Neoarthrinium moseri</name>
    <dbReference type="NCBI Taxonomy" id="1658444"/>
    <lineage>
        <taxon>Eukaryota</taxon>
        <taxon>Fungi</taxon>
        <taxon>Dikarya</taxon>
        <taxon>Ascomycota</taxon>
        <taxon>Pezizomycotina</taxon>
        <taxon>Sordariomycetes</taxon>
        <taxon>Xylariomycetidae</taxon>
        <taxon>Amphisphaeriales</taxon>
        <taxon>Apiosporaceae</taxon>
        <taxon>Neoarthrinium</taxon>
    </lineage>
</organism>
<comment type="caution">
    <text evidence="2">The sequence shown here is derived from an EMBL/GenBank/DDBJ whole genome shotgun (WGS) entry which is preliminary data.</text>
</comment>
<dbReference type="PANTHER" id="PTHR42336">
    <property type="entry name" value="THIOREDOXIN DOMAIN-CONTAINING PROTEIN-RELATED"/>
    <property type="match status" value="1"/>
</dbReference>
<keyword evidence="3" id="KW-1185">Reference proteome</keyword>
<sequence>MSAAQEWDSWKTPPPKDVKPAPKAGEKAPVNENLTLPSDKPTLIVFLRHCGCPFAEKTFKQLTNISAIYKGDLNCVAVSHSSQEATERWVIQVGGNWDVTMVVDHERELYAQWGLGISNTWHVLSPASLYKVFQLGKSEHIWNRPTESGSRWQVSGAFTVDRDSSVRWAQVAASADDMPKFEEAILSVGLDPKRLRVGDGELKKLRAGADGIRREGLSG</sequence>
<protein>
    <recommendedName>
        <fullName evidence="4">Thioredoxin domain-containing protein</fullName>
    </recommendedName>
</protein>
<evidence type="ECO:0000313" key="3">
    <source>
        <dbReference type="Proteomes" id="UP000829685"/>
    </source>
</evidence>
<gene>
    <name evidence="2" type="ORF">JX265_009716</name>
</gene>
<feature type="region of interest" description="Disordered" evidence="1">
    <location>
        <begin position="1"/>
        <end position="34"/>
    </location>
</feature>
<dbReference type="Proteomes" id="UP000829685">
    <property type="component" value="Unassembled WGS sequence"/>
</dbReference>
<evidence type="ECO:0000256" key="1">
    <source>
        <dbReference type="SAM" id="MobiDB-lite"/>
    </source>
</evidence>
<feature type="compositionally biased region" description="Basic and acidic residues" evidence="1">
    <location>
        <begin position="14"/>
        <end position="26"/>
    </location>
</feature>
<dbReference type="Gene3D" id="3.40.30.10">
    <property type="entry name" value="Glutaredoxin"/>
    <property type="match status" value="1"/>
</dbReference>
<dbReference type="InterPro" id="IPR036249">
    <property type="entry name" value="Thioredoxin-like_sf"/>
</dbReference>
<accession>A0A9Q0AL16</accession>
<name>A0A9Q0AL16_9PEZI</name>
<dbReference type="PANTHER" id="PTHR42336:SF1">
    <property type="entry name" value="ALKYL HYDROPEROXIDE REDUCTASE SUBUNIT C_ THIOL SPECIFIC ANTIOXIDANT DOMAIN-CONTAINING PROTEIN"/>
    <property type="match status" value="1"/>
</dbReference>
<evidence type="ECO:0000313" key="2">
    <source>
        <dbReference type="EMBL" id="KAI1861097.1"/>
    </source>
</evidence>
<dbReference type="SUPFAM" id="SSF52833">
    <property type="entry name" value="Thioredoxin-like"/>
    <property type="match status" value="1"/>
</dbReference>
<dbReference type="Pfam" id="PF13911">
    <property type="entry name" value="AhpC-TSA_2"/>
    <property type="match status" value="1"/>
</dbReference>
<dbReference type="InterPro" id="IPR032801">
    <property type="entry name" value="PXL2A/B/C"/>
</dbReference>
<reference evidence="2" key="1">
    <citation type="submission" date="2021-03" db="EMBL/GenBank/DDBJ databases">
        <title>Revisited historic fungal species revealed as producer of novel bioactive compounds through whole genome sequencing and comparative genomics.</title>
        <authorList>
            <person name="Vignolle G.A."/>
            <person name="Hochenegger N."/>
            <person name="Mach R.L."/>
            <person name="Mach-Aigner A.R."/>
            <person name="Javad Rahimi M."/>
            <person name="Salim K.A."/>
            <person name="Chan C.M."/>
            <person name="Lim L.B.L."/>
            <person name="Cai F."/>
            <person name="Druzhinina I.S."/>
            <person name="U'Ren J.M."/>
            <person name="Derntl C."/>
        </authorList>
    </citation>
    <scope>NUCLEOTIDE SEQUENCE</scope>
    <source>
        <strain evidence="2">TUCIM 5799</strain>
    </source>
</reference>
<dbReference type="OrthoDB" id="40334at2759"/>